<accession>C0P3D7</accession>
<dbReference type="EMBL" id="BT062806">
    <property type="protein sequence ID" value="ACN27503.1"/>
    <property type="molecule type" value="mRNA"/>
</dbReference>
<sequence>MLDLLIMKPIMTNAFICHLSVHQIICMFAAYYAKWQLKEALKHASCTSTGLVAKLAVTTFQVFYL</sequence>
<evidence type="ECO:0000256" key="1">
    <source>
        <dbReference type="SAM" id="Phobius"/>
    </source>
</evidence>
<keyword evidence="1" id="KW-0812">Transmembrane</keyword>
<protein>
    <submittedName>
        <fullName evidence="2">Uncharacterized protein</fullName>
    </submittedName>
</protein>
<feature type="transmembrane region" description="Helical" evidence="1">
    <location>
        <begin position="12"/>
        <end position="33"/>
    </location>
</feature>
<keyword evidence="1" id="KW-0472">Membrane</keyword>
<evidence type="ECO:0000313" key="2">
    <source>
        <dbReference type="EMBL" id="ACN27503.1"/>
    </source>
</evidence>
<reference evidence="2" key="1">
    <citation type="journal article" date="2009" name="PLoS Genet.">
        <title>Sequencing, mapping, and analysis of 27,455 maize full-length cDNAs.</title>
        <authorList>
            <person name="Soderlund C."/>
            <person name="Descour A."/>
            <person name="Kudrna D."/>
            <person name="Bomhoff M."/>
            <person name="Boyd L."/>
            <person name="Currie J."/>
            <person name="Angelova A."/>
            <person name="Collura K."/>
            <person name="Wissotski M."/>
            <person name="Ashley E."/>
            <person name="Morrow D."/>
            <person name="Fernandes J."/>
            <person name="Walbot V."/>
            <person name="Yu Y."/>
        </authorList>
    </citation>
    <scope>NUCLEOTIDE SEQUENCE</scope>
    <source>
        <strain evidence="2">B73</strain>
    </source>
</reference>
<dbReference type="HOGENOM" id="CLU_2852977_0_0_1"/>
<proteinExistence type="evidence at transcript level"/>
<dbReference type="AlphaFoldDB" id="C0P3D7"/>
<organism evidence="2">
    <name type="scientific">Zea mays</name>
    <name type="common">Maize</name>
    <dbReference type="NCBI Taxonomy" id="4577"/>
    <lineage>
        <taxon>Eukaryota</taxon>
        <taxon>Viridiplantae</taxon>
        <taxon>Streptophyta</taxon>
        <taxon>Embryophyta</taxon>
        <taxon>Tracheophyta</taxon>
        <taxon>Spermatophyta</taxon>
        <taxon>Magnoliopsida</taxon>
        <taxon>Liliopsida</taxon>
        <taxon>Poales</taxon>
        <taxon>Poaceae</taxon>
        <taxon>PACMAD clade</taxon>
        <taxon>Panicoideae</taxon>
        <taxon>Andropogonodae</taxon>
        <taxon>Andropogoneae</taxon>
        <taxon>Tripsacinae</taxon>
        <taxon>Zea</taxon>
    </lineage>
</organism>
<keyword evidence="1" id="KW-1133">Transmembrane helix</keyword>
<name>C0P3D7_MAIZE</name>